<evidence type="ECO:0000313" key="2">
    <source>
        <dbReference type="Proteomes" id="UP000799291"/>
    </source>
</evidence>
<dbReference type="Proteomes" id="UP000799291">
    <property type="component" value="Unassembled WGS sequence"/>
</dbReference>
<name>A0A6G1J6G7_9PLEO</name>
<dbReference type="AlphaFoldDB" id="A0A6G1J6G7"/>
<sequence>MGYREVVIALGIINCQHTRILIVFLNPLGDAPTTITTAPASAANFVACPHVPGPWDHMPIPRFWGLLVARDDRTYATPVIRAWFIAVQEPGDGAIGARPYLTDVRPLVRASRNIGRKGFRYLTLFMNGPLLLTCWCGGVCRLSLGIGHDVMPSAVMPGDVVETCSGGSGSAMPCEKYLSV</sequence>
<dbReference type="EMBL" id="MU005577">
    <property type="protein sequence ID" value="KAF2686144.1"/>
    <property type="molecule type" value="Genomic_DNA"/>
</dbReference>
<protein>
    <submittedName>
        <fullName evidence="1">Uncharacterized protein</fullName>
    </submittedName>
</protein>
<proteinExistence type="predicted"/>
<keyword evidence="2" id="KW-1185">Reference proteome</keyword>
<evidence type="ECO:0000313" key="1">
    <source>
        <dbReference type="EMBL" id="KAF2686144.1"/>
    </source>
</evidence>
<accession>A0A6G1J6G7</accession>
<reference evidence="1" key="1">
    <citation type="journal article" date="2020" name="Stud. Mycol.">
        <title>101 Dothideomycetes genomes: a test case for predicting lifestyles and emergence of pathogens.</title>
        <authorList>
            <person name="Haridas S."/>
            <person name="Albert R."/>
            <person name="Binder M."/>
            <person name="Bloem J."/>
            <person name="Labutti K."/>
            <person name="Salamov A."/>
            <person name="Andreopoulos B."/>
            <person name="Baker S."/>
            <person name="Barry K."/>
            <person name="Bills G."/>
            <person name="Bluhm B."/>
            <person name="Cannon C."/>
            <person name="Castanera R."/>
            <person name="Culley D."/>
            <person name="Daum C."/>
            <person name="Ezra D."/>
            <person name="Gonzalez J."/>
            <person name="Henrissat B."/>
            <person name="Kuo A."/>
            <person name="Liang C."/>
            <person name="Lipzen A."/>
            <person name="Lutzoni F."/>
            <person name="Magnuson J."/>
            <person name="Mondo S."/>
            <person name="Nolan M."/>
            <person name="Ohm R."/>
            <person name="Pangilinan J."/>
            <person name="Park H.-J."/>
            <person name="Ramirez L."/>
            <person name="Alfaro M."/>
            <person name="Sun H."/>
            <person name="Tritt A."/>
            <person name="Yoshinaga Y."/>
            <person name="Zwiers L.-H."/>
            <person name="Turgeon B."/>
            <person name="Goodwin S."/>
            <person name="Spatafora J."/>
            <person name="Crous P."/>
            <person name="Grigoriev I."/>
        </authorList>
    </citation>
    <scope>NUCLEOTIDE SEQUENCE</scope>
    <source>
        <strain evidence="1">CBS 122367</strain>
    </source>
</reference>
<organism evidence="1 2">
    <name type="scientific">Lentithecium fluviatile CBS 122367</name>
    <dbReference type="NCBI Taxonomy" id="1168545"/>
    <lineage>
        <taxon>Eukaryota</taxon>
        <taxon>Fungi</taxon>
        <taxon>Dikarya</taxon>
        <taxon>Ascomycota</taxon>
        <taxon>Pezizomycotina</taxon>
        <taxon>Dothideomycetes</taxon>
        <taxon>Pleosporomycetidae</taxon>
        <taxon>Pleosporales</taxon>
        <taxon>Massarineae</taxon>
        <taxon>Lentitheciaceae</taxon>
        <taxon>Lentithecium</taxon>
    </lineage>
</organism>
<gene>
    <name evidence="1" type="ORF">K458DRAFT_486191</name>
</gene>